<dbReference type="PANTHER" id="PTHR12526">
    <property type="entry name" value="GLYCOSYLTRANSFERASE"/>
    <property type="match status" value="1"/>
</dbReference>
<dbReference type="Gene3D" id="3.40.50.2000">
    <property type="entry name" value="Glycogen Phosphorylase B"/>
    <property type="match status" value="1"/>
</dbReference>
<organism evidence="1 2">
    <name type="scientific">Desulfocucumis palustris</name>
    <dbReference type="NCBI Taxonomy" id="1898651"/>
    <lineage>
        <taxon>Bacteria</taxon>
        <taxon>Bacillati</taxon>
        <taxon>Bacillota</taxon>
        <taxon>Clostridia</taxon>
        <taxon>Eubacteriales</taxon>
        <taxon>Desulfocucumaceae</taxon>
        <taxon>Desulfocucumis</taxon>
    </lineage>
</organism>
<accession>A0A2L2XHB1</accession>
<keyword evidence="2" id="KW-1185">Reference proteome</keyword>
<protein>
    <submittedName>
        <fullName evidence="1">Glycosyltransferase</fullName>
    </submittedName>
</protein>
<dbReference type="PANTHER" id="PTHR12526:SF630">
    <property type="entry name" value="GLYCOSYLTRANSFERASE"/>
    <property type="match status" value="1"/>
</dbReference>
<dbReference type="Pfam" id="PF13692">
    <property type="entry name" value="Glyco_trans_1_4"/>
    <property type="match status" value="1"/>
</dbReference>
<reference evidence="2" key="1">
    <citation type="submission" date="2018-02" db="EMBL/GenBank/DDBJ databases">
        <title>Genome sequence of Desulfocucumis palustris strain NAW-5.</title>
        <authorList>
            <person name="Watanabe M."/>
            <person name="Kojima H."/>
            <person name="Fukui M."/>
        </authorList>
    </citation>
    <scope>NUCLEOTIDE SEQUENCE [LARGE SCALE GENOMIC DNA]</scope>
    <source>
        <strain evidence="2">NAW-5</strain>
    </source>
</reference>
<comment type="caution">
    <text evidence="1">The sequence shown here is derived from an EMBL/GenBank/DDBJ whole genome shotgun (WGS) entry which is preliminary data.</text>
</comment>
<dbReference type="SUPFAM" id="SSF53756">
    <property type="entry name" value="UDP-Glycosyltransferase/glycogen phosphorylase"/>
    <property type="match status" value="1"/>
</dbReference>
<name>A0A2L2XHB1_9FIRM</name>
<dbReference type="RefSeq" id="WP_231702821.1">
    <property type="nucleotide sequence ID" value="NZ_BFAV01000159.1"/>
</dbReference>
<gene>
    <name evidence="1" type="ORF">DCCM_4497</name>
</gene>
<evidence type="ECO:0000313" key="2">
    <source>
        <dbReference type="Proteomes" id="UP000239549"/>
    </source>
</evidence>
<dbReference type="EMBL" id="BFAV01000159">
    <property type="protein sequence ID" value="GBF35374.1"/>
    <property type="molecule type" value="Genomic_DNA"/>
</dbReference>
<proteinExistence type="predicted"/>
<dbReference type="Proteomes" id="UP000239549">
    <property type="component" value="Unassembled WGS sequence"/>
</dbReference>
<dbReference type="GO" id="GO:0016740">
    <property type="term" value="F:transferase activity"/>
    <property type="evidence" value="ECO:0007669"/>
    <property type="project" value="UniProtKB-KW"/>
</dbReference>
<sequence>MERKLTGENIICISSVDWEPIWTRKQQVMSRLPASCKILYVEPPITLLSAVKDRSLWFKWLQWLKGPRKITENIYLYSPPVVLPFGNIYSWVNRLNQRWLLLFVKKIARRLGMDNPLVWTYLPNSLILAEGLNPKILIYDCVDEHSEYTGLIKKDTMLEMERGLLERCDLVFVTAPGLYESKKECAGNIHLLPNAADVEHFARAALPETPVPDEIGALSGPVLGFVGVIHDWIDLNLIAYLAQKRPDWSVAMVGPVGAGISVDRLKALPNVHFFGRKSKEELPGYIKGFDVCLNPFRINDLTRRVSPLKFYEYLASGKPVVSVEMPGVMEFSGVIETASDYEGFNRGVERALAGESEERKKLRLGAAARNSWESRVEFMMDKIREVMKH</sequence>
<dbReference type="AlphaFoldDB" id="A0A2L2XHB1"/>
<dbReference type="Gene3D" id="3.40.50.11010">
    <property type="match status" value="1"/>
</dbReference>
<keyword evidence="1" id="KW-0808">Transferase</keyword>
<evidence type="ECO:0000313" key="1">
    <source>
        <dbReference type="EMBL" id="GBF35374.1"/>
    </source>
</evidence>